<feature type="transmembrane region" description="Helical" evidence="1">
    <location>
        <begin position="95"/>
        <end position="115"/>
    </location>
</feature>
<feature type="transmembrane region" description="Helical" evidence="1">
    <location>
        <begin position="268"/>
        <end position="289"/>
    </location>
</feature>
<dbReference type="AlphaFoldDB" id="A0A7X3MMG9"/>
<feature type="transmembrane region" description="Helical" evidence="1">
    <location>
        <begin position="163"/>
        <end position="184"/>
    </location>
</feature>
<accession>A0A7X3MMG9</accession>
<name>A0A7X3MMG9_9FIRM</name>
<dbReference type="RefSeq" id="WP_159757848.1">
    <property type="nucleotide sequence ID" value="NZ_WUQX01000003.1"/>
</dbReference>
<protein>
    <recommendedName>
        <fullName evidence="2">DUF6449 domain-containing protein</fullName>
    </recommendedName>
</protein>
<feature type="transmembrane region" description="Helical" evidence="1">
    <location>
        <begin position="21"/>
        <end position="39"/>
    </location>
</feature>
<dbReference type="Proteomes" id="UP000460412">
    <property type="component" value="Unassembled WGS sequence"/>
</dbReference>
<dbReference type="Pfam" id="PF20047">
    <property type="entry name" value="DUF6449"/>
    <property type="match status" value="1"/>
</dbReference>
<sequence length="658" mass="75604">MTSVRYLWNWIKEAGRGHVTAFLSWGGFFIYIVVTIFALQSDSYSTFSGIGSESLLYLSMGLGVLAAAAGFCYLEQPVKLDFYYSLPVKRGTIFWSKYIHGIVQVLFPLFISMAVCGFYECSINRDFVAYAGYYVLQSAVLFSLVFLIFYHISIVSFLAGGRFVTVLVLFASFIYGGQVVFQGIGNAYAKYFFKTFYRIPELEAMKEALTPEQLARKLTGAFLYDKIEALEYVPEKEIVLAAFFWILLFAVLMVCLERKRKVENVGKVFAFSAAERAFVFFVSVVLALLFGNLAMGYGILLVFLFHILAEMLIQRQGNALFRRKWQMAAECALVLLMTEGFAAGAKAFNDFSPERDEVSAVRICVNGMDMSQAEYEENFPGKETYETERKLEQFKFTEEGLAEGLFWIQSLKEKAETDGKAWEYSFATVCYEMKDGRQRYRVYPVDEVDFQSFSRVFETKEYKEKAYPALLWENVGDNRFAWKDGVCNQILKLTKEEKEVFLKLYKEEVLEFRMEELREAAPSGIVEMNSDKWGETEELLIYPFFEKTCAFLKEHEEIREDLLDYPVQSLKVKEDVPDRKEETYVGDGYAGGVRIEHYETEEELKEWRGRLVWTKLDVQPLLCPLGYRGGIEADVEEPESGAVVNVKCCEMMETSKTP</sequence>
<evidence type="ECO:0000256" key="1">
    <source>
        <dbReference type="SAM" id="Phobius"/>
    </source>
</evidence>
<feature type="transmembrane region" description="Helical" evidence="1">
    <location>
        <begin position="54"/>
        <end position="74"/>
    </location>
</feature>
<keyword evidence="1" id="KW-0472">Membrane</keyword>
<keyword evidence="1" id="KW-0812">Transmembrane</keyword>
<feature type="domain" description="DUF6449" evidence="2">
    <location>
        <begin position="431"/>
        <end position="528"/>
    </location>
</feature>
<proteinExistence type="predicted"/>
<keyword evidence="4" id="KW-1185">Reference proteome</keyword>
<comment type="caution">
    <text evidence="3">The sequence shown here is derived from an EMBL/GenBank/DDBJ whole genome shotgun (WGS) entry which is preliminary data.</text>
</comment>
<keyword evidence="1" id="KW-1133">Transmembrane helix</keyword>
<evidence type="ECO:0000259" key="2">
    <source>
        <dbReference type="Pfam" id="PF20047"/>
    </source>
</evidence>
<feature type="transmembrane region" description="Helical" evidence="1">
    <location>
        <begin position="238"/>
        <end position="256"/>
    </location>
</feature>
<gene>
    <name evidence="3" type="ORF">GN277_28840</name>
</gene>
<keyword evidence="3" id="KW-0614">Plasmid</keyword>
<evidence type="ECO:0000313" key="4">
    <source>
        <dbReference type="Proteomes" id="UP000460412"/>
    </source>
</evidence>
<reference evidence="3 4" key="1">
    <citation type="submission" date="2019-12" db="EMBL/GenBank/DDBJ databases">
        <title>Sporaefaciens musculi gen. nov., sp. nov., a novel bacterium isolated from the caecum of an obese mouse.</title>
        <authorList>
            <person name="Rasmussen T.S."/>
            <person name="Streidl T."/>
            <person name="Hitch T.C.A."/>
            <person name="Wortmann E."/>
            <person name="Deptula P."/>
            <person name="Hansen M."/>
            <person name="Nielsen D.S."/>
            <person name="Clavel T."/>
            <person name="Vogensen F.K."/>
        </authorList>
    </citation>
    <scope>NUCLEOTIDE SEQUENCE [LARGE SCALE GENOMIC DNA]</scope>
    <source>
        <strain evidence="3 4">WCA-9-b2</strain>
        <plasmid evidence="3">unnamed</plasmid>
    </source>
</reference>
<evidence type="ECO:0000313" key="3">
    <source>
        <dbReference type="EMBL" id="MXP79163.1"/>
    </source>
</evidence>
<feature type="transmembrane region" description="Helical" evidence="1">
    <location>
        <begin position="127"/>
        <end position="151"/>
    </location>
</feature>
<dbReference type="InterPro" id="IPR045611">
    <property type="entry name" value="DUF6449"/>
</dbReference>
<dbReference type="EMBL" id="WUQX01000003">
    <property type="protein sequence ID" value="MXP79163.1"/>
    <property type="molecule type" value="Genomic_DNA"/>
</dbReference>
<geneLocation type="plasmid" evidence="3">
    <name>unnamed</name>
</geneLocation>
<organism evidence="3 4">
    <name type="scientific">Sporofaciens musculi</name>
    <dbReference type="NCBI Taxonomy" id="2681861"/>
    <lineage>
        <taxon>Bacteria</taxon>
        <taxon>Bacillati</taxon>
        <taxon>Bacillota</taxon>
        <taxon>Clostridia</taxon>
        <taxon>Lachnospirales</taxon>
        <taxon>Lachnospiraceae</taxon>
        <taxon>Sporofaciens</taxon>
    </lineage>
</organism>